<evidence type="ECO:0000313" key="2">
    <source>
        <dbReference type="Proteomes" id="UP000001312"/>
    </source>
</evidence>
<keyword evidence="2" id="KW-1185">Reference proteome</keyword>
<protein>
    <submittedName>
        <fullName evidence="1">Uncharacterized protein</fullName>
    </submittedName>
</protein>
<dbReference type="Proteomes" id="UP000001312">
    <property type="component" value="Unassembled WGS sequence"/>
</dbReference>
<organism evidence="1 2">
    <name type="scientific">Sclerotinia sclerotiorum (strain ATCC 18683 / 1980 / Ss-1)</name>
    <name type="common">White mold</name>
    <name type="synonym">Whetzelinia sclerotiorum</name>
    <dbReference type="NCBI Taxonomy" id="665079"/>
    <lineage>
        <taxon>Eukaryota</taxon>
        <taxon>Fungi</taxon>
        <taxon>Dikarya</taxon>
        <taxon>Ascomycota</taxon>
        <taxon>Pezizomycotina</taxon>
        <taxon>Leotiomycetes</taxon>
        <taxon>Helotiales</taxon>
        <taxon>Sclerotiniaceae</taxon>
        <taxon>Sclerotinia</taxon>
    </lineage>
</organism>
<dbReference type="InParanoid" id="A7EUP3"/>
<evidence type="ECO:0000313" key="1">
    <source>
        <dbReference type="EMBL" id="EDN93185.1"/>
    </source>
</evidence>
<dbReference type="KEGG" id="ssl:SS1G_09051"/>
<gene>
    <name evidence="1" type="ORF">SS1G_09051</name>
</gene>
<dbReference type="AlphaFoldDB" id="A7EUP3"/>
<dbReference type="EMBL" id="CH476632">
    <property type="protein sequence ID" value="EDN93185.1"/>
    <property type="molecule type" value="Genomic_DNA"/>
</dbReference>
<name>A7EUP3_SCLS1</name>
<dbReference type="RefSeq" id="XP_001590286.1">
    <property type="nucleotide sequence ID" value="XM_001590236.1"/>
</dbReference>
<sequence length="108" mass="12723">MLVEPRTDRQISGIKHNECSIESIVNSQAFRKEKIDFPNPNFRVLVKQIAQKIQILSPDNEGFDRIQLPRSPAYVKDSSWAYRWDSELWWIVERKRSPGNPTDLRLID</sequence>
<reference evidence="2" key="1">
    <citation type="journal article" date="2011" name="PLoS Genet.">
        <title>Genomic analysis of the necrotrophic fungal pathogens Sclerotinia sclerotiorum and Botrytis cinerea.</title>
        <authorList>
            <person name="Amselem J."/>
            <person name="Cuomo C.A."/>
            <person name="van Kan J.A."/>
            <person name="Viaud M."/>
            <person name="Benito E.P."/>
            <person name="Couloux A."/>
            <person name="Coutinho P.M."/>
            <person name="de Vries R.P."/>
            <person name="Dyer P.S."/>
            <person name="Fillinger S."/>
            <person name="Fournier E."/>
            <person name="Gout L."/>
            <person name="Hahn M."/>
            <person name="Kohn L."/>
            <person name="Lapalu N."/>
            <person name="Plummer K.M."/>
            <person name="Pradier J.M."/>
            <person name="Quevillon E."/>
            <person name="Sharon A."/>
            <person name="Simon A."/>
            <person name="ten Have A."/>
            <person name="Tudzynski B."/>
            <person name="Tudzynski P."/>
            <person name="Wincker P."/>
            <person name="Andrew M."/>
            <person name="Anthouard V."/>
            <person name="Beever R.E."/>
            <person name="Beffa R."/>
            <person name="Benoit I."/>
            <person name="Bouzid O."/>
            <person name="Brault B."/>
            <person name="Chen Z."/>
            <person name="Choquer M."/>
            <person name="Collemare J."/>
            <person name="Cotton P."/>
            <person name="Danchin E.G."/>
            <person name="Da Silva C."/>
            <person name="Gautier A."/>
            <person name="Giraud C."/>
            <person name="Giraud T."/>
            <person name="Gonzalez C."/>
            <person name="Grossetete S."/>
            <person name="Guldener U."/>
            <person name="Henrissat B."/>
            <person name="Howlett B.J."/>
            <person name="Kodira C."/>
            <person name="Kretschmer M."/>
            <person name="Lappartient A."/>
            <person name="Leroch M."/>
            <person name="Levis C."/>
            <person name="Mauceli E."/>
            <person name="Neuveglise C."/>
            <person name="Oeser B."/>
            <person name="Pearson M."/>
            <person name="Poulain J."/>
            <person name="Poussereau N."/>
            <person name="Quesneville H."/>
            <person name="Rascle C."/>
            <person name="Schumacher J."/>
            <person name="Segurens B."/>
            <person name="Sexton A."/>
            <person name="Silva E."/>
            <person name="Sirven C."/>
            <person name="Soanes D.M."/>
            <person name="Talbot N.J."/>
            <person name="Templeton M."/>
            <person name="Yandava C."/>
            <person name="Yarden O."/>
            <person name="Zeng Q."/>
            <person name="Rollins J.A."/>
            <person name="Lebrun M.H."/>
            <person name="Dickman M."/>
        </authorList>
    </citation>
    <scope>NUCLEOTIDE SEQUENCE [LARGE SCALE GENOMIC DNA]</scope>
    <source>
        <strain evidence="2">ATCC 18683 / 1980 / Ss-1</strain>
    </source>
</reference>
<proteinExistence type="predicted"/>
<dbReference type="GeneID" id="5486081"/>
<accession>A7EUP3</accession>